<organism evidence="2 3">
    <name type="scientific">Dendrosporobacter quercicolus</name>
    <dbReference type="NCBI Taxonomy" id="146817"/>
    <lineage>
        <taxon>Bacteria</taxon>
        <taxon>Bacillati</taxon>
        <taxon>Bacillota</taxon>
        <taxon>Negativicutes</taxon>
        <taxon>Selenomonadales</taxon>
        <taxon>Sporomusaceae</taxon>
        <taxon>Dendrosporobacter</taxon>
    </lineage>
</organism>
<accession>A0A1H0A5A7</accession>
<evidence type="ECO:0000313" key="3">
    <source>
        <dbReference type="Proteomes" id="UP000214880"/>
    </source>
</evidence>
<dbReference type="AlphaFoldDB" id="A0A1H0A5A7"/>
<proteinExistence type="predicted"/>
<evidence type="ECO:0000313" key="2">
    <source>
        <dbReference type="EMBL" id="SDN28680.1"/>
    </source>
</evidence>
<feature type="region of interest" description="Disordered" evidence="1">
    <location>
        <begin position="176"/>
        <end position="195"/>
    </location>
</feature>
<feature type="compositionally biased region" description="Polar residues" evidence="1">
    <location>
        <begin position="180"/>
        <end position="193"/>
    </location>
</feature>
<sequence length="495" mass="54553">MNHAVKKFARVLFVLVTVIGVSTVNGLGKNKVAYASPEPVGASRSSRQPAMAQADKNESFNVQFSYEMAQITAQIVSFSSPDVAGFKARFAYAAAQTTAKVMPILPEGRKKEFAYEMARMTTRIISDQNLNLEEAKAEFAYEIAQLTTKIIMNEVAGIAGESSEKTLLRNDAAAGRRLTGSESSNSTGQQAAVSSGYAEQENYSEIVDQLAQIGDRRQQLDNKVNIDGEVRYHYASDRGPGQRDSSGIRIRLGADAAIAQDWRVHGMLEGRTSLVNYNNDFKLSRLYAAGTLGQAAVRAGSFGYLMAEGNIYDSVFDGVRTEFSGPVDYTAAYGQTDDSKETVIATARYHDYDYDVEAGVYHYRTDGLKNTIRTLGGNYYFSNFSLGAMALDARRKDGKGDGSGYVLSFNYGDLKSWRPGTYGIFAKYYNQPRHTYIIHGMNGAGKGMQGFKGYGLGVDYTVAENFIAGIEYYDQTDKISGEKAETWWSRLTRYF</sequence>
<reference evidence="2 3" key="1">
    <citation type="submission" date="2016-10" db="EMBL/GenBank/DDBJ databases">
        <authorList>
            <person name="de Groot N.N."/>
        </authorList>
    </citation>
    <scope>NUCLEOTIDE SEQUENCE [LARGE SCALE GENOMIC DNA]</scope>
    <source>
        <strain evidence="2 3">DSM 1736</strain>
    </source>
</reference>
<keyword evidence="3" id="KW-1185">Reference proteome</keyword>
<dbReference type="Proteomes" id="UP000214880">
    <property type="component" value="Unassembled WGS sequence"/>
</dbReference>
<name>A0A1H0A5A7_9FIRM</name>
<dbReference type="STRING" id="146817.SAMN04488502_11662"/>
<dbReference type="SUPFAM" id="SSF56935">
    <property type="entry name" value="Porins"/>
    <property type="match status" value="1"/>
</dbReference>
<dbReference type="EMBL" id="FNHB01000016">
    <property type="protein sequence ID" value="SDN28680.1"/>
    <property type="molecule type" value="Genomic_DNA"/>
</dbReference>
<gene>
    <name evidence="2" type="ORF">SAMN04488502_11662</name>
</gene>
<evidence type="ECO:0000256" key="1">
    <source>
        <dbReference type="SAM" id="MobiDB-lite"/>
    </source>
</evidence>
<protein>
    <submittedName>
        <fullName evidence="2">Uncharacterized protein</fullName>
    </submittedName>
</protein>